<evidence type="ECO:0000313" key="1">
    <source>
        <dbReference type="EMBL" id="AXQ77895.1"/>
    </source>
</evidence>
<dbReference type="AlphaFoldDB" id="A0A372KKE3"/>
<dbReference type="KEGG" id="schj:DDV21_001815"/>
<evidence type="ECO:0000313" key="5">
    <source>
        <dbReference type="Proteomes" id="UP000262901"/>
    </source>
</evidence>
<dbReference type="InterPro" id="IPR015046">
    <property type="entry name" value="LciA_Immunity-like"/>
</dbReference>
<evidence type="ECO:0000313" key="4">
    <source>
        <dbReference type="Proteomes" id="UP000246115"/>
    </source>
</evidence>
<evidence type="ECO:0000313" key="2">
    <source>
        <dbReference type="EMBL" id="RFU50195.1"/>
    </source>
</evidence>
<dbReference type="EMBL" id="QVQZ01000037">
    <property type="protein sequence ID" value="RFU52374.1"/>
    <property type="molecule type" value="Genomic_DNA"/>
</dbReference>
<evidence type="ECO:0000313" key="3">
    <source>
        <dbReference type="EMBL" id="RFU52374.1"/>
    </source>
</evidence>
<dbReference type="Proteomes" id="UP000262901">
    <property type="component" value="Unassembled WGS sequence"/>
</dbReference>
<dbReference type="OrthoDB" id="1931729at2"/>
<reference evidence="3 5" key="2">
    <citation type="submission" date="2018-08" db="EMBL/GenBank/DDBJ databases">
        <title>Draft genome of Streptococcus sp. nov. Z1.</title>
        <authorList>
            <person name="Tian Z."/>
        </authorList>
    </citation>
    <scope>NUCLEOTIDE SEQUENCE [LARGE SCALE GENOMIC DNA]</scope>
    <source>
        <strain evidence="3">Z1</strain>
        <strain evidence="5">Z1(2018)</strain>
    </source>
</reference>
<organism evidence="3 5">
    <name type="scientific">Streptococcus chenjunshii</name>
    <dbReference type="NCBI Taxonomy" id="2173853"/>
    <lineage>
        <taxon>Bacteria</taxon>
        <taxon>Bacillati</taxon>
        <taxon>Bacillota</taxon>
        <taxon>Bacilli</taxon>
        <taxon>Lactobacillales</taxon>
        <taxon>Streptococcaceae</taxon>
        <taxon>Streptococcus</taxon>
    </lineage>
</organism>
<reference evidence="2 6" key="1">
    <citation type="submission" date="2018-08" db="EMBL/GenBank/DDBJ databases">
        <title>Draft genome of Streptococcus sp .nov. Z2.</title>
        <authorList>
            <person name="Tian Z."/>
        </authorList>
    </citation>
    <scope>NUCLEOTIDE SEQUENCE [LARGE SCALE GENOMIC DNA]</scope>
    <source>
        <strain evidence="2 6">Z2</strain>
    </source>
</reference>
<reference evidence="4" key="3">
    <citation type="submission" date="2018-08" db="EMBL/GenBank/DDBJ databases">
        <title>Streptococcus chenjunshii sp. nov., isolated from stools sample of the Tibetan antelope in the Qinghai-Tibet plateau, China.</title>
        <authorList>
            <person name="Tian Z."/>
        </authorList>
    </citation>
    <scope>NUCLEOTIDE SEQUENCE [LARGE SCALE GENOMIC DNA]</scope>
    <source>
        <strain evidence="4">Z15</strain>
    </source>
</reference>
<evidence type="ECO:0000313" key="6">
    <source>
        <dbReference type="Proteomes" id="UP000264056"/>
    </source>
</evidence>
<dbReference type="RefSeq" id="WP_116878944.1">
    <property type="nucleotide sequence ID" value="NZ_CP031733.1"/>
</dbReference>
<proteinExistence type="predicted"/>
<dbReference type="EMBL" id="QVQY01000038">
    <property type="protein sequence ID" value="RFU50195.1"/>
    <property type="molecule type" value="Genomic_DNA"/>
</dbReference>
<dbReference type="CDD" id="cd21059">
    <property type="entry name" value="LciA-like"/>
    <property type="match status" value="1"/>
</dbReference>
<gene>
    <name evidence="1" type="ORF">DDV21_001815</name>
    <name evidence="2" type="ORF">DDV22_09830</name>
    <name evidence="3" type="ORF">DDV23_09925</name>
</gene>
<dbReference type="Proteomes" id="UP000264056">
    <property type="component" value="Unassembled WGS sequence"/>
</dbReference>
<accession>A0A372KKE3</accession>
<dbReference type="Pfam" id="PF08951">
    <property type="entry name" value="EntA_Immun"/>
    <property type="match status" value="1"/>
</dbReference>
<name>A0A372KKE3_9STRE</name>
<accession>A0A346NA50</accession>
<dbReference type="Proteomes" id="UP000246115">
    <property type="component" value="Chromosome"/>
</dbReference>
<keyword evidence="6" id="KW-1185">Reference proteome</keyword>
<dbReference type="GO" id="GO:0030153">
    <property type="term" value="P:bacteriocin immunity"/>
    <property type="evidence" value="ECO:0007669"/>
    <property type="project" value="InterPro"/>
</dbReference>
<protein>
    <submittedName>
        <fullName evidence="3">Bacteriocin immunity protein</fullName>
    </submittedName>
</protein>
<sequence>MKLNAQDIRSDVYNLILNPKTSNSERALLLAFKNNVESGKDFDKSLMELAEGLRQLGVTNLSKNQHMSSAVDKFYMKISAHGQLGKAIGCGLLISGMRF</sequence>
<dbReference type="EMBL" id="CP031733">
    <property type="protein sequence ID" value="AXQ77895.1"/>
    <property type="molecule type" value="Genomic_DNA"/>
</dbReference>
<reference evidence="1" key="4">
    <citation type="journal article" date="2019" name="Int. J. Syst. Evol. Microbiol.">
        <title>Streptococcus chenjunshii sp. nov. isolated from feces of Tibetan antelopes.</title>
        <authorList>
            <person name="Tian Z."/>
            <person name="Lu S."/>
            <person name="Jin D."/>
            <person name="Yang J."/>
            <person name="Pu J."/>
            <person name="Lai X.H."/>
            <person name="Bai X.N."/>
            <person name="Wu X.M."/>
            <person name="Li J."/>
            <person name="Wang S."/>
            <person name="Xu J."/>
        </authorList>
    </citation>
    <scope>NUCLEOTIDE SEQUENCE</scope>
    <source>
        <strain evidence="1">Z15</strain>
    </source>
</reference>